<proteinExistence type="predicted"/>
<name>A0A0F9EW71_9ZZZZ</name>
<reference evidence="1" key="1">
    <citation type="journal article" date="2015" name="Nature">
        <title>Complex archaea that bridge the gap between prokaryotes and eukaryotes.</title>
        <authorList>
            <person name="Spang A."/>
            <person name="Saw J.H."/>
            <person name="Jorgensen S.L."/>
            <person name="Zaremba-Niedzwiedzka K."/>
            <person name="Martijn J."/>
            <person name="Lind A.E."/>
            <person name="van Eijk R."/>
            <person name="Schleper C."/>
            <person name="Guy L."/>
            <person name="Ettema T.J."/>
        </authorList>
    </citation>
    <scope>NUCLEOTIDE SEQUENCE</scope>
</reference>
<dbReference type="AlphaFoldDB" id="A0A0F9EW71"/>
<protein>
    <submittedName>
        <fullName evidence="1">Uncharacterized protein</fullName>
    </submittedName>
</protein>
<evidence type="ECO:0000313" key="1">
    <source>
        <dbReference type="EMBL" id="KKL28048.1"/>
    </source>
</evidence>
<accession>A0A0F9EW71</accession>
<dbReference type="EMBL" id="LAZR01035236">
    <property type="protein sequence ID" value="KKL28048.1"/>
    <property type="molecule type" value="Genomic_DNA"/>
</dbReference>
<gene>
    <name evidence="1" type="ORF">LCGC14_2379060</name>
</gene>
<comment type="caution">
    <text evidence="1">The sequence shown here is derived from an EMBL/GenBank/DDBJ whole genome shotgun (WGS) entry which is preliminary data.</text>
</comment>
<sequence>MVLVEFTINGTLNRLSIGGAALTNMWEDEIVSFDPPQYSIAQRTGGYVDLTVGGMSLRPDLFDSDWPPPVNGAVSVYYTDSTDPDESAKETLFIGIAHRNTIERTSIKYDFYGSSYTATIADATAYNDTLVAVMTTLCGGGILNLTIDTSAARAASPNVTYTTNGKVLAIDLASNICEFYSHLFYVVDGTLYLVDMLGDNGTQTITEYDYFASTKYIDEVPISAARAKVDDATNYSRYSSYPYSDELNVVPYHTTEGNINTALDDILTIYHMPRANLEMPLLGSLPVPGKKISWIDTSLGQSTNVWIRARTIQYDFENERVIIEG</sequence>
<feature type="non-terminal residue" evidence="1">
    <location>
        <position position="325"/>
    </location>
</feature>
<organism evidence="1">
    <name type="scientific">marine sediment metagenome</name>
    <dbReference type="NCBI Taxonomy" id="412755"/>
    <lineage>
        <taxon>unclassified sequences</taxon>
        <taxon>metagenomes</taxon>
        <taxon>ecological metagenomes</taxon>
    </lineage>
</organism>